<proteinExistence type="predicted"/>
<dbReference type="Pfam" id="PF02585">
    <property type="entry name" value="PIG-L"/>
    <property type="match status" value="1"/>
</dbReference>
<sequence length="232" mass="25053">MTALPLLPEDFDSALVVMAHPDDPEYGVAAAVARWTAAGKRVGYVLASRGEAGIAGIDPKTSARVREAEQRAACAEVGVEDLVFLGFPDGRIMYSGELRDAIAAEIRRFRPELVLVSNYHETWFGTYLNTADHRHVGLAAVDAVSDAGNEWIVAGERYEGVRYIVEAGVAPSHVVPVGDHVEAAVRSLCCHEEYLRALSDDPIADQARAQVDMSTAVEGHDGPHVGFRLYLA</sequence>
<evidence type="ECO:0000313" key="3">
    <source>
        <dbReference type="Proteomes" id="UP001501586"/>
    </source>
</evidence>
<comment type="caution">
    <text evidence="2">The sequence shown here is derived from an EMBL/GenBank/DDBJ whole genome shotgun (WGS) entry which is preliminary data.</text>
</comment>
<keyword evidence="3" id="KW-1185">Reference proteome</keyword>
<accession>A0ABP8ENP1</accession>
<dbReference type="InterPro" id="IPR024078">
    <property type="entry name" value="LmbE-like_dom_sf"/>
</dbReference>
<dbReference type="Proteomes" id="UP001501586">
    <property type="component" value="Unassembled WGS sequence"/>
</dbReference>
<dbReference type="Gene3D" id="3.40.50.10320">
    <property type="entry name" value="LmbE-like"/>
    <property type="match status" value="1"/>
</dbReference>
<evidence type="ECO:0000313" key="2">
    <source>
        <dbReference type="EMBL" id="GAA4285521.1"/>
    </source>
</evidence>
<dbReference type="PANTHER" id="PTHR12993">
    <property type="entry name" value="N-ACETYLGLUCOSAMINYL-PHOSPHATIDYLINOSITOL DE-N-ACETYLASE-RELATED"/>
    <property type="match status" value="1"/>
</dbReference>
<gene>
    <name evidence="2" type="ORF">GCM10022261_30520</name>
</gene>
<name>A0ABP8ENP1_9MICO</name>
<dbReference type="SUPFAM" id="SSF102588">
    <property type="entry name" value="LmbE-like"/>
    <property type="match status" value="1"/>
</dbReference>
<organism evidence="2 3">
    <name type="scientific">Brevibacterium daeguense</name>
    <dbReference type="NCBI Taxonomy" id="909936"/>
    <lineage>
        <taxon>Bacteria</taxon>
        <taxon>Bacillati</taxon>
        <taxon>Actinomycetota</taxon>
        <taxon>Actinomycetes</taxon>
        <taxon>Micrococcales</taxon>
        <taxon>Brevibacteriaceae</taxon>
        <taxon>Brevibacterium</taxon>
    </lineage>
</organism>
<dbReference type="InterPro" id="IPR003737">
    <property type="entry name" value="GlcNAc_PI_deacetylase-related"/>
</dbReference>
<dbReference type="PANTHER" id="PTHR12993:SF28">
    <property type="entry name" value="LMBE FAMILY PROTEIN"/>
    <property type="match status" value="1"/>
</dbReference>
<dbReference type="EMBL" id="BAABAZ010000012">
    <property type="protein sequence ID" value="GAA4285521.1"/>
    <property type="molecule type" value="Genomic_DNA"/>
</dbReference>
<evidence type="ECO:0000256" key="1">
    <source>
        <dbReference type="ARBA" id="ARBA00022833"/>
    </source>
</evidence>
<dbReference type="RefSeq" id="WP_236863354.1">
    <property type="nucleotide sequence ID" value="NZ_BAABAZ010000012.1"/>
</dbReference>
<reference evidence="3" key="1">
    <citation type="journal article" date="2019" name="Int. J. Syst. Evol. Microbiol.">
        <title>The Global Catalogue of Microorganisms (GCM) 10K type strain sequencing project: providing services to taxonomists for standard genome sequencing and annotation.</title>
        <authorList>
            <consortium name="The Broad Institute Genomics Platform"/>
            <consortium name="The Broad Institute Genome Sequencing Center for Infectious Disease"/>
            <person name="Wu L."/>
            <person name="Ma J."/>
        </authorList>
    </citation>
    <scope>NUCLEOTIDE SEQUENCE [LARGE SCALE GENOMIC DNA]</scope>
    <source>
        <strain evidence="3">JCM 17458</strain>
    </source>
</reference>
<protein>
    <submittedName>
        <fullName evidence="2">PIG-L family deacetylase</fullName>
    </submittedName>
</protein>
<keyword evidence="1" id="KW-0862">Zinc</keyword>